<gene>
    <name evidence="6" type="primary">LOC113217374</name>
</gene>
<proteinExistence type="predicted"/>
<accession>A0A6J1TQN2</accession>
<dbReference type="SUPFAM" id="SSF49265">
    <property type="entry name" value="Fibronectin type III"/>
    <property type="match status" value="6"/>
</dbReference>
<organism evidence="5 6">
    <name type="scientific">Frankliniella occidentalis</name>
    <name type="common">Western flower thrips</name>
    <name type="synonym">Euthrips occidentalis</name>
    <dbReference type="NCBI Taxonomy" id="133901"/>
    <lineage>
        <taxon>Eukaryota</taxon>
        <taxon>Metazoa</taxon>
        <taxon>Ecdysozoa</taxon>
        <taxon>Arthropoda</taxon>
        <taxon>Hexapoda</taxon>
        <taxon>Insecta</taxon>
        <taxon>Pterygota</taxon>
        <taxon>Neoptera</taxon>
        <taxon>Paraneoptera</taxon>
        <taxon>Thysanoptera</taxon>
        <taxon>Terebrantia</taxon>
        <taxon>Thripoidea</taxon>
        <taxon>Thripidae</taxon>
        <taxon>Frankliniella</taxon>
    </lineage>
</organism>
<feature type="compositionally biased region" description="Low complexity" evidence="2">
    <location>
        <begin position="121"/>
        <end position="130"/>
    </location>
</feature>
<sequence length="1391" mass="149925">MDTPNDVAPEARILPNGVHPQDPPPEPPPADERVRRAPAAPQLQQAATQVGELVAPRGPWAEDAPRPNASLIEGPDNNTKPHGGAGIGAAGLKAGPAGADVGPGGAVTTADADGGRESASARRAAAGSPAVHTAVSVLEERRASSAADDLEEHHDDVESRVAGADTTGGPGVTVMADKPDPGEQLDPLGGDAPASAPATSGRGRPDGGEVSGDGLENSEGVEVITEVEPRGKPRRTDGSGECVDVAIDDLIDEEYVVIKITSGPGPGSNAQQQHWLPPGYHQGPPQHYSPVTPPLQPGVPTGVPGVLSHGPPPNQSGLGFHKDERTQRQHIRLKRKLEQKQTMKGDSMTQPGLGGSTAHGTPPASPRKDLANGLRTRVITGKERGMSSVGTSEDGEESSSLQDEEDDVELITEMLSSVQPPQVAELDSTSALLHWSSPEGLMELGSDEILETDLRYEVLLSDKGKEGRYKSIYNGLSHSCRIQDLQPGKEYSVCLLVHLDELRGQASEPTTFTTPACRPEAPQPPRLIQKNRFGLQLRWQAAVDNGAHIQQYILECDNGTGVFSEAFRTRAKQHNLSRLQPGTAYRFRLAAVNECGRSNYSEIVTYVTAGNVPSPPNPPILRSAAVTGLHLAWTRRQGDEEFVLQMDDRYSNYGYMPVYTGRDTHHLCDGLRRHSEYRFRLKANNEDGSSRWSEEVCYRTLPDRPCPPSRPIVKGKIHAHSFKVKWDAPHEKGGADISSYTLELGTDKGNFHQVYQGIHSEHMCERLTPGTQYILRVCCVTAGGRSDFSDVTTVTTDAVCPGQCQSFRLHGKPRATSLSLKWSYPNTDGGAPLSQFEIEVANAEKEKERRQAYVGRETECTVQDLQPGKCYVFHLRACNRVGPGPWSEPLKVQSGSAPPEIPLPPQVNVSPRSPPSNAGSNISVLVAWTESASNGSPITEYQLQVGNLRPTSPSPARSTSPSTRPVSPASSVSSNSTTTPNIPASPVRPPRPAVPAPLDAVEILDSVSPIERRNAYVGSSTSTEVKNLLPATTYHFRVQAGNSAGWSGWSADSVLTTPPGPPAAPTSVRGASTPYSVTLTWSAPICNGSPILSYQIDLPDRIISTDGPDTQIVIDQLKPQSQYRIRVRAVNAVGTGPYSQSYKCTTKPLPPSPPNVECVTVGHNHLKLKWGDGRNPDFTQYILEMENPRSNVDQFQTVYQGTNHTYKVNRLQELTVYRFRIAASSDAGQGDFSEIYEFSTCIAPPSSVKAPKAIEIQQRSCVVEWLPCRPLPNDPVVYQLQLSRLRDQDYKVVYRGSDTKTTLEDLEPGAEYDIRVTPIRCTSNGDLCGASSPASSFSLPAVDLPEPVVRAVPQQAMQPTPMTDKQKAAIILSMFGVFAVVLAVILHSVLG</sequence>
<dbReference type="Proteomes" id="UP000504606">
    <property type="component" value="Unplaced"/>
</dbReference>
<dbReference type="PROSITE" id="PS50853">
    <property type="entry name" value="FN3"/>
    <property type="match status" value="9"/>
</dbReference>
<dbReference type="PANTHER" id="PTHR13817:SF73">
    <property type="entry name" value="FIBRONECTIN TYPE-III DOMAIN-CONTAINING PROTEIN"/>
    <property type="match status" value="1"/>
</dbReference>
<dbReference type="KEGG" id="foc:113217374"/>
<feature type="domain" description="Fibronectin type-III" evidence="4">
    <location>
        <begin position="803"/>
        <end position="899"/>
    </location>
</feature>
<evidence type="ECO:0000259" key="4">
    <source>
        <dbReference type="PROSITE" id="PS50853"/>
    </source>
</evidence>
<dbReference type="Gene3D" id="2.60.40.10">
    <property type="entry name" value="Immunoglobulins"/>
    <property type="match status" value="9"/>
</dbReference>
<feature type="compositionally biased region" description="Polar residues" evidence="2">
    <location>
        <begin position="907"/>
        <end position="917"/>
    </location>
</feature>
<dbReference type="FunFam" id="2.60.40.10:FF:000373">
    <property type="entry name" value="fibronectin type-III domain-containing protein 3A isoform X1"/>
    <property type="match status" value="1"/>
</dbReference>
<reference evidence="6" key="1">
    <citation type="submission" date="2025-08" db="UniProtKB">
        <authorList>
            <consortium name="RefSeq"/>
        </authorList>
    </citation>
    <scope>IDENTIFICATION</scope>
    <source>
        <tissue evidence="6">Whole organism</tissue>
    </source>
</reference>
<feature type="domain" description="Fibronectin type-III" evidence="4">
    <location>
        <begin position="615"/>
        <end position="703"/>
    </location>
</feature>
<dbReference type="Pfam" id="PF00041">
    <property type="entry name" value="fn3"/>
    <property type="match status" value="6"/>
</dbReference>
<protein>
    <submittedName>
        <fullName evidence="6">Fibronectin type-III domain-containing protein 3A isoform X1</fullName>
    </submittedName>
</protein>
<feature type="compositionally biased region" description="Low complexity" evidence="2">
    <location>
        <begin position="37"/>
        <end position="49"/>
    </location>
</feature>
<dbReference type="InterPro" id="IPR003961">
    <property type="entry name" value="FN3_dom"/>
</dbReference>
<dbReference type="RefSeq" id="XP_026293031.1">
    <property type="nucleotide sequence ID" value="XM_026437246.2"/>
</dbReference>
<evidence type="ECO:0000256" key="3">
    <source>
        <dbReference type="SAM" id="Phobius"/>
    </source>
</evidence>
<feature type="domain" description="Fibronectin type-III" evidence="4">
    <location>
        <begin position="964"/>
        <end position="1060"/>
    </location>
</feature>
<dbReference type="InterPro" id="IPR015914">
    <property type="entry name" value="PAPs_N"/>
</dbReference>
<feature type="domain" description="Fibronectin type-III" evidence="4">
    <location>
        <begin position="417"/>
        <end position="517"/>
    </location>
</feature>
<feature type="domain" description="Fibronectin type-III" evidence="4">
    <location>
        <begin position="1061"/>
        <end position="1149"/>
    </location>
</feature>
<feature type="domain" description="Fibronectin type-III" evidence="4">
    <location>
        <begin position="521"/>
        <end position="611"/>
    </location>
</feature>
<dbReference type="InterPro" id="IPR036116">
    <property type="entry name" value="FN3_sf"/>
</dbReference>
<keyword evidence="5" id="KW-1185">Reference proteome</keyword>
<keyword evidence="1" id="KW-0677">Repeat</keyword>
<name>A0A6J1TQN2_FRAOC</name>
<dbReference type="GeneID" id="113217374"/>
<feature type="region of interest" description="Disordered" evidence="2">
    <location>
        <begin position="947"/>
        <end position="993"/>
    </location>
</feature>
<feature type="domain" description="Fibronectin type-III" evidence="4">
    <location>
        <begin position="1244"/>
        <end position="1342"/>
    </location>
</feature>
<feature type="compositionally biased region" description="Basic and acidic residues" evidence="2">
    <location>
        <begin position="227"/>
        <end position="238"/>
    </location>
</feature>
<dbReference type="OrthoDB" id="443915at2759"/>
<dbReference type="Pfam" id="PF16656">
    <property type="entry name" value="Pur_ac_phosph_N"/>
    <property type="match status" value="1"/>
</dbReference>
<keyword evidence="3" id="KW-0472">Membrane</keyword>
<feature type="compositionally biased region" description="Low complexity" evidence="2">
    <location>
        <begin position="949"/>
        <end position="985"/>
    </location>
</feature>
<feature type="domain" description="Fibronectin type-III" evidence="4">
    <location>
        <begin position="1150"/>
        <end position="1243"/>
    </location>
</feature>
<evidence type="ECO:0000256" key="2">
    <source>
        <dbReference type="SAM" id="MobiDB-lite"/>
    </source>
</evidence>
<feature type="region of interest" description="Disordered" evidence="2">
    <location>
        <begin position="1"/>
        <end position="240"/>
    </location>
</feature>
<feature type="domain" description="Fibronectin type-III" evidence="4">
    <location>
        <begin position="707"/>
        <end position="799"/>
    </location>
</feature>
<dbReference type="PRINTS" id="PR00014">
    <property type="entry name" value="FNTYPEIII"/>
</dbReference>
<feature type="region of interest" description="Disordered" evidence="2">
    <location>
        <begin position="889"/>
        <end position="917"/>
    </location>
</feature>
<evidence type="ECO:0000313" key="6">
    <source>
        <dbReference type="RefSeq" id="XP_026293031.1"/>
    </source>
</evidence>
<evidence type="ECO:0000256" key="1">
    <source>
        <dbReference type="ARBA" id="ARBA00022737"/>
    </source>
</evidence>
<dbReference type="PANTHER" id="PTHR13817">
    <property type="entry name" value="TITIN"/>
    <property type="match status" value="1"/>
</dbReference>
<dbReference type="InterPro" id="IPR050964">
    <property type="entry name" value="Striated_Muscle_Regulatory"/>
</dbReference>
<dbReference type="CTD" id="34987"/>
<dbReference type="InterPro" id="IPR013783">
    <property type="entry name" value="Ig-like_fold"/>
</dbReference>
<keyword evidence="3" id="KW-0812">Transmembrane</keyword>
<dbReference type="SMART" id="SM00060">
    <property type="entry name" value="FN3"/>
    <property type="match status" value="9"/>
</dbReference>
<feature type="transmembrane region" description="Helical" evidence="3">
    <location>
        <begin position="1368"/>
        <end position="1390"/>
    </location>
</feature>
<dbReference type="CDD" id="cd00063">
    <property type="entry name" value="FN3"/>
    <property type="match status" value="9"/>
</dbReference>
<feature type="region of interest" description="Disordered" evidence="2">
    <location>
        <begin position="261"/>
        <end position="406"/>
    </location>
</feature>
<feature type="compositionally biased region" description="Acidic residues" evidence="2">
    <location>
        <begin position="393"/>
        <end position="406"/>
    </location>
</feature>
<evidence type="ECO:0000313" key="5">
    <source>
        <dbReference type="Proteomes" id="UP000504606"/>
    </source>
</evidence>
<feature type="compositionally biased region" description="Low complexity" evidence="2">
    <location>
        <begin position="90"/>
        <end position="112"/>
    </location>
</feature>
<keyword evidence="3" id="KW-1133">Transmembrane helix</keyword>